<sequence length="132" mass="14908">MFNYNPMNPLTLEATATQLSELTDIHDVEPLNDSDYNCLAEVRDVLKKHGRQERFGVTLLHKHFDLASDEVLVEYTDVASRVQTIKPEKKGSALLNTIETNWILGDGDPKSSLACVRYCANNVHGNHDLFHK</sequence>
<dbReference type="EMBL" id="CP025096">
    <property type="protein sequence ID" value="AUD02175.1"/>
    <property type="molecule type" value="Genomic_DNA"/>
</dbReference>
<evidence type="ECO:0000313" key="1">
    <source>
        <dbReference type="EMBL" id="AUD02175.1"/>
    </source>
</evidence>
<proteinExistence type="predicted"/>
<organism evidence="1 2">
    <name type="scientific">Spirosoma pollinicola</name>
    <dbReference type="NCBI Taxonomy" id="2057025"/>
    <lineage>
        <taxon>Bacteria</taxon>
        <taxon>Pseudomonadati</taxon>
        <taxon>Bacteroidota</taxon>
        <taxon>Cytophagia</taxon>
        <taxon>Cytophagales</taxon>
        <taxon>Cytophagaceae</taxon>
        <taxon>Spirosoma</taxon>
    </lineage>
</organism>
<dbReference type="AlphaFoldDB" id="A0A2K8YX14"/>
<dbReference type="KEGG" id="spir:CWM47_10290"/>
<dbReference type="Proteomes" id="UP000232883">
    <property type="component" value="Chromosome"/>
</dbReference>
<keyword evidence="2" id="KW-1185">Reference proteome</keyword>
<accession>A0A2K8YX14</accession>
<name>A0A2K8YX14_9BACT</name>
<gene>
    <name evidence="1" type="ORF">CWM47_10290</name>
</gene>
<protein>
    <submittedName>
        <fullName evidence="1">Uncharacterized protein</fullName>
    </submittedName>
</protein>
<reference evidence="1 2" key="1">
    <citation type="submission" date="2017-11" db="EMBL/GenBank/DDBJ databases">
        <title>Taxonomic description and genome sequences of Spirosoma HA7 sp. nov., isolated from pollen microhabitat of Corylus avellana.</title>
        <authorList>
            <person name="Ambika Manirajan B."/>
            <person name="Suarez C."/>
            <person name="Ratering S."/>
            <person name="Geissler-Plaum R."/>
            <person name="Cardinale M."/>
            <person name="Sylvia S."/>
        </authorList>
    </citation>
    <scope>NUCLEOTIDE SEQUENCE [LARGE SCALE GENOMIC DNA]</scope>
    <source>
        <strain evidence="1 2">HA7</strain>
    </source>
</reference>
<evidence type="ECO:0000313" key="2">
    <source>
        <dbReference type="Proteomes" id="UP000232883"/>
    </source>
</evidence>